<dbReference type="Pfam" id="PF13682">
    <property type="entry name" value="CZB"/>
    <property type="match status" value="1"/>
</dbReference>
<keyword evidence="6" id="KW-0675">Receptor</keyword>
<dbReference type="PANTHER" id="PTHR32089:SF114">
    <property type="entry name" value="METHYL-ACCEPTING CHEMOTAXIS PROTEIN MCPB"/>
    <property type="match status" value="1"/>
</dbReference>
<dbReference type="PANTHER" id="PTHR32089">
    <property type="entry name" value="METHYL-ACCEPTING CHEMOTAXIS PROTEIN MCPB"/>
    <property type="match status" value="1"/>
</dbReference>
<dbReference type="Proteomes" id="UP000198461">
    <property type="component" value="Unassembled WGS sequence"/>
</dbReference>
<dbReference type="EMBL" id="FSRE01000003">
    <property type="protein sequence ID" value="SIO05908.1"/>
    <property type="molecule type" value="Genomic_DNA"/>
</dbReference>
<dbReference type="InterPro" id="IPR004089">
    <property type="entry name" value="MCPsignal_dom"/>
</dbReference>
<dbReference type="Pfam" id="PF00015">
    <property type="entry name" value="MCPsignal"/>
    <property type="match status" value="1"/>
</dbReference>
<dbReference type="STRING" id="364032.SAMN05443662_1307"/>
<evidence type="ECO:0000313" key="7">
    <source>
        <dbReference type="Proteomes" id="UP000198461"/>
    </source>
</evidence>
<dbReference type="AlphaFoldDB" id="A0A1N6GEE0"/>
<evidence type="ECO:0000259" key="5">
    <source>
        <dbReference type="PROSITE" id="PS50111"/>
    </source>
</evidence>
<dbReference type="InterPro" id="IPR025991">
    <property type="entry name" value="Chemoreceptor_zinc-bind_dom"/>
</dbReference>
<feature type="domain" description="Methyl-accepting transducer" evidence="5">
    <location>
        <begin position="79"/>
        <end position="247"/>
    </location>
</feature>
<dbReference type="GO" id="GO:0006935">
    <property type="term" value="P:chemotaxis"/>
    <property type="evidence" value="ECO:0007669"/>
    <property type="project" value="UniProtKB-ARBA"/>
</dbReference>
<sequence length="374" mass="41653">MFCSKEKARIEQLSQEIERLQAEKRQLEQQLAEAARQQPAAVQDEEATITPFCRKMSQAYDKFYGSCKDFQGSMTTMGQRLAVGKQDVVNSAKLSSQAQRDINDMGARILKLSQEATETAGAVDTLKQRAEEIGSILTMIEDISEQTNLLALNAAIEAARAGEHGRGFAVVADEVRALSGRTANATADISRLIQLVQQEVGAARRRMRDVASESERLNETAQQASQNLGQMLQTSTQIEQTVTAGALRSFIMNAKIDHLIYKMELYRLMLGLRNDLRPEDVDNPKASRLGKWYYEGEGRDCYSQLPGYAEIEPIHNEMHVLGRRLVEAWLAGDQEQALETLLRLEDVSARLQAALEHLASQGEERPDILCMGGH</sequence>
<evidence type="ECO:0000256" key="4">
    <source>
        <dbReference type="SAM" id="Coils"/>
    </source>
</evidence>
<keyword evidence="7" id="KW-1185">Reference proteome</keyword>
<dbReference type="GO" id="GO:0007165">
    <property type="term" value="P:signal transduction"/>
    <property type="evidence" value="ECO:0007669"/>
    <property type="project" value="UniProtKB-KW"/>
</dbReference>
<dbReference type="Gene3D" id="1.10.287.950">
    <property type="entry name" value="Methyl-accepting chemotaxis protein"/>
    <property type="match status" value="1"/>
</dbReference>
<dbReference type="PROSITE" id="PS50111">
    <property type="entry name" value="CHEMOTAXIS_TRANSDUC_2"/>
    <property type="match status" value="1"/>
</dbReference>
<evidence type="ECO:0000313" key="6">
    <source>
        <dbReference type="EMBL" id="SIO05908.1"/>
    </source>
</evidence>
<dbReference type="SMART" id="SM00283">
    <property type="entry name" value="MA"/>
    <property type="match status" value="1"/>
</dbReference>
<name>A0A1N6GEE0_9GAMM</name>
<dbReference type="SUPFAM" id="SSF58104">
    <property type="entry name" value="Methyl-accepting chemotaxis protein (MCP) signaling domain"/>
    <property type="match status" value="1"/>
</dbReference>
<dbReference type="RefSeq" id="WP_074201587.1">
    <property type="nucleotide sequence ID" value="NZ_FSRE01000003.1"/>
</dbReference>
<keyword evidence="4" id="KW-0175">Coiled coil</keyword>
<organism evidence="6 7">
    <name type="scientific">Sulfurivirga caldicuralii</name>
    <dbReference type="NCBI Taxonomy" id="364032"/>
    <lineage>
        <taxon>Bacteria</taxon>
        <taxon>Pseudomonadati</taxon>
        <taxon>Pseudomonadota</taxon>
        <taxon>Gammaproteobacteria</taxon>
        <taxon>Thiotrichales</taxon>
        <taxon>Piscirickettsiaceae</taxon>
        <taxon>Sulfurivirga</taxon>
    </lineage>
</organism>
<keyword evidence="2 3" id="KW-0807">Transducer</keyword>
<evidence type="ECO:0000256" key="2">
    <source>
        <dbReference type="ARBA" id="ARBA00023224"/>
    </source>
</evidence>
<accession>A0A1N6GEE0</accession>
<proteinExistence type="predicted"/>
<reference evidence="7" key="1">
    <citation type="submission" date="2016-11" db="EMBL/GenBank/DDBJ databases">
        <authorList>
            <person name="Varghese N."/>
            <person name="Submissions S."/>
        </authorList>
    </citation>
    <scope>NUCLEOTIDE SEQUENCE [LARGE SCALE GENOMIC DNA]</scope>
    <source>
        <strain evidence="7">DSM 17737</strain>
    </source>
</reference>
<protein>
    <submittedName>
        <fullName evidence="6">Chemoreceptor zinc-binding domain-containing protein</fullName>
    </submittedName>
</protein>
<comment type="subcellular location">
    <subcellularLocation>
        <location evidence="1">Membrane</location>
    </subcellularLocation>
</comment>
<dbReference type="OrthoDB" id="9808588at2"/>
<feature type="coiled-coil region" evidence="4">
    <location>
        <begin position="3"/>
        <end position="37"/>
    </location>
</feature>
<evidence type="ECO:0000256" key="3">
    <source>
        <dbReference type="PROSITE-ProRule" id="PRU00284"/>
    </source>
</evidence>
<dbReference type="GO" id="GO:0016020">
    <property type="term" value="C:membrane"/>
    <property type="evidence" value="ECO:0007669"/>
    <property type="project" value="UniProtKB-SubCell"/>
</dbReference>
<evidence type="ECO:0000256" key="1">
    <source>
        <dbReference type="ARBA" id="ARBA00004370"/>
    </source>
</evidence>
<gene>
    <name evidence="6" type="ORF">SAMN05443662_1307</name>
</gene>